<name>A0A919G9U3_9ACTN</name>
<feature type="domain" description="Peptidoglycan binding-like" evidence="2">
    <location>
        <begin position="66"/>
        <end position="99"/>
    </location>
</feature>
<feature type="signal peptide" evidence="1">
    <location>
        <begin position="1"/>
        <end position="29"/>
    </location>
</feature>
<evidence type="ECO:0000313" key="3">
    <source>
        <dbReference type="EMBL" id="GHH80842.1"/>
    </source>
</evidence>
<reference evidence="3" key="2">
    <citation type="submission" date="2020-09" db="EMBL/GenBank/DDBJ databases">
        <authorList>
            <person name="Sun Q."/>
            <person name="Ohkuma M."/>
        </authorList>
    </citation>
    <scope>NUCLEOTIDE SEQUENCE</scope>
    <source>
        <strain evidence="3">JCM 4646</strain>
    </source>
</reference>
<dbReference type="InterPro" id="IPR036366">
    <property type="entry name" value="PGBDSf"/>
</dbReference>
<keyword evidence="1" id="KW-0732">Signal</keyword>
<dbReference type="SUPFAM" id="SSF47090">
    <property type="entry name" value="PGBD-like"/>
    <property type="match status" value="1"/>
</dbReference>
<comment type="caution">
    <text evidence="3">The sequence shown here is derived from an EMBL/GenBank/DDBJ whole genome shotgun (WGS) entry which is preliminary data.</text>
</comment>
<dbReference type="InterPro" id="IPR036365">
    <property type="entry name" value="PGBD-like_sf"/>
</dbReference>
<evidence type="ECO:0000313" key="4">
    <source>
        <dbReference type="Proteomes" id="UP000617734"/>
    </source>
</evidence>
<evidence type="ECO:0000256" key="1">
    <source>
        <dbReference type="SAM" id="SignalP"/>
    </source>
</evidence>
<dbReference type="EMBL" id="BNBO01000049">
    <property type="protein sequence ID" value="GHH80842.1"/>
    <property type="molecule type" value="Genomic_DNA"/>
</dbReference>
<reference evidence="3" key="1">
    <citation type="journal article" date="2014" name="Int. J. Syst. Evol. Microbiol.">
        <title>Complete genome sequence of Corynebacterium casei LMG S-19264T (=DSM 44701T), isolated from a smear-ripened cheese.</title>
        <authorList>
            <consortium name="US DOE Joint Genome Institute (JGI-PGF)"/>
            <person name="Walter F."/>
            <person name="Albersmeier A."/>
            <person name="Kalinowski J."/>
            <person name="Ruckert C."/>
        </authorList>
    </citation>
    <scope>NUCLEOTIDE SEQUENCE</scope>
    <source>
        <strain evidence="3">JCM 4646</strain>
    </source>
</reference>
<feature type="chain" id="PRO_5037851969" description="Peptidoglycan binding-like domain-containing protein" evidence="1">
    <location>
        <begin position="30"/>
        <end position="130"/>
    </location>
</feature>
<sequence length="130" mass="13640">MRERFWRRGFAVAGAAALAATLSTGTAGASSGAAWIGDGYPNTPQGVWCVQHLANHVARQQGRATVAEDKLWGPRTKAQVQWFQSFVGVTPDGIVGPFTGDNLLYRGDPGYGGTSGSCFAHIPSDSGLTD</sequence>
<dbReference type="Pfam" id="PF01471">
    <property type="entry name" value="PG_binding_1"/>
    <property type="match status" value="1"/>
</dbReference>
<evidence type="ECO:0000259" key="2">
    <source>
        <dbReference type="Pfam" id="PF01471"/>
    </source>
</evidence>
<dbReference type="Proteomes" id="UP000617734">
    <property type="component" value="Unassembled WGS sequence"/>
</dbReference>
<accession>A0A919G9U3</accession>
<protein>
    <recommendedName>
        <fullName evidence="2">Peptidoglycan binding-like domain-containing protein</fullName>
    </recommendedName>
</protein>
<proteinExistence type="predicted"/>
<dbReference type="RefSeq" id="WP_190214237.1">
    <property type="nucleotide sequence ID" value="NZ_BNBO01000049.1"/>
</dbReference>
<dbReference type="Gene3D" id="1.10.101.10">
    <property type="entry name" value="PGBD-like superfamily/PGBD"/>
    <property type="match status" value="1"/>
</dbReference>
<organism evidence="3 4">
    <name type="scientific">Kitasatospora indigofera</name>
    <dbReference type="NCBI Taxonomy" id="67307"/>
    <lineage>
        <taxon>Bacteria</taxon>
        <taxon>Bacillati</taxon>
        <taxon>Actinomycetota</taxon>
        <taxon>Actinomycetes</taxon>
        <taxon>Kitasatosporales</taxon>
        <taxon>Streptomycetaceae</taxon>
        <taxon>Kitasatospora</taxon>
    </lineage>
</organism>
<gene>
    <name evidence="3" type="ORF">GCM10018781_62150</name>
</gene>
<keyword evidence="4" id="KW-1185">Reference proteome</keyword>
<dbReference type="InterPro" id="IPR002477">
    <property type="entry name" value="Peptidoglycan-bd-like"/>
</dbReference>
<dbReference type="AlphaFoldDB" id="A0A919G9U3"/>
<dbReference type="GeneID" id="95356525"/>